<evidence type="ECO:0000313" key="3">
    <source>
        <dbReference type="Proteomes" id="UP000709295"/>
    </source>
</evidence>
<dbReference type="AlphaFoldDB" id="A0A8J5J384"/>
<evidence type="ECO:0000256" key="1">
    <source>
        <dbReference type="SAM" id="Phobius"/>
    </source>
</evidence>
<gene>
    <name evidence="2" type="ORF">JG688_00012031</name>
</gene>
<feature type="transmembrane region" description="Helical" evidence="1">
    <location>
        <begin position="35"/>
        <end position="59"/>
    </location>
</feature>
<reference evidence="2" key="1">
    <citation type="submission" date="2021-01" db="EMBL/GenBank/DDBJ databases">
        <title>Phytophthora aleatoria, a newly-described species from Pinus radiata is distinct from Phytophthora cactorum isolates based on comparative genomics.</title>
        <authorList>
            <person name="Mcdougal R."/>
            <person name="Panda P."/>
            <person name="Williams N."/>
            <person name="Studholme D.J."/>
        </authorList>
    </citation>
    <scope>NUCLEOTIDE SEQUENCE</scope>
    <source>
        <strain evidence="2">NZFS 4037</strain>
    </source>
</reference>
<protein>
    <submittedName>
        <fullName evidence="2">Uncharacterized protein</fullName>
    </submittedName>
</protein>
<evidence type="ECO:0000313" key="2">
    <source>
        <dbReference type="EMBL" id="KAG6955097.1"/>
    </source>
</evidence>
<sequence>MIRVAPTRTSSCSLQGTRGTLAALPRYNLSHREFLALWTFTILFHGVSAVFLILCQVVLDYGERVHRLFYKSACSGTRPTLSSCRCSVVRSGHRERDATC</sequence>
<keyword evidence="1" id="KW-0812">Transmembrane</keyword>
<dbReference type="Proteomes" id="UP000709295">
    <property type="component" value="Unassembled WGS sequence"/>
</dbReference>
<keyword evidence="1" id="KW-0472">Membrane</keyword>
<name>A0A8J5J384_9STRA</name>
<keyword evidence="1" id="KW-1133">Transmembrane helix</keyword>
<comment type="caution">
    <text evidence="2">The sequence shown here is derived from an EMBL/GenBank/DDBJ whole genome shotgun (WGS) entry which is preliminary data.</text>
</comment>
<accession>A0A8J5J384</accession>
<keyword evidence="3" id="KW-1185">Reference proteome</keyword>
<organism evidence="2 3">
    <name type="scientific">Phytophthora aleatoria</name>
    <dbReference type="NCBI Taxonomy" id="2496075"/>
    <lineage>
        <taxon>Eukaryota</taxon>
        <taxon>Sar</taxon>
        <taxon>Stramenopiles</taxon>
        <taxon>Oomycota</taxon>
        <taxon>Peronosporomycetes</taxon>
        <taxon>Peronosporales</taxon>
        <taxon>Peronosporaceae</taxon>
        <taxon>Phytophthora</taxon>
    </lineage>
</organism>
<dbReference type="EMBL" id="JAENGY010000895">
    <property type="protein sequence ID" value="KAG6955097.1"/>
    <property type="molecule type" value="Genomic_DNA"/>
</dbReference>
<proteinExistence type="predicted"/>